<evidence type="ECO:0000259" key="1">
    <source>
        <dbReference type="PROSITE" id="PS50994"/>
    </source>
</evidence>
<dbReference type="Pfam" id="PF13276">
    <property type="entry name" value="HTH_21"/>
    <property type="match status" value="1"/>
</dbReference>
<dbReference type="PROSITE" id="PS50994">
    <property type="entry name" value="INTEGRASE"/>
    <property type="match status" value="1"/>
</dbReference>
<protein>
    <submittedName>
        <fullName evidence="2">Transposase</fullName>
    </submittedName>
</protein>
<dbReference type="InterPro" id="IPR025948">
    <property type="entry name" value="HTH-like_dom"/>
</dbReference>
<name>A0A916YMY2_9SPHN</name>
<dbReference type="AlphaFoldDB" id="A0A916YMY2"/>
<comment type="caution">
    <text evidence="2">The sequence shown here is derived from an EMBL/GenBank/DDBJ whole genome shotgun (WGS) entry which is preliminary data.</text>
</comment>
<dbReference type="Gene3D" id="3.30.420.10">
    <property type="entry name" value="Ribonuclease H-like superfamily/Ribonuclease H"/>
    <property type="match status" value="1"/>
</dbReference>
<gene>
    <name evidence="2" type="ORF">GCM10010989_28590</name>
</gene>
<accession>A0A916YMY2</accession>
<evidence type="ECO:0000313" key="2">
    <source>
        <dbReference type="EMBL" id="GGD52728.1"/>
    </source>
</evidence>
<dbReference type="PANTHER" id="PTHR46889">
    <property type="entry name" value="TRANSPOSASE INSF FOR INSERTION SEQUENCE IS3B-RELATED"/>
    <property type="match status" value="1"/>
</dbReference>
<dbReference type="InterPro" id="IPR012337">
    <property type="entry name" value="RNaseH-like_sf"/>
</dbReference>
<dbReference type="NCBIfam" id="NF033516">
    <property type="entry name" value="transpos_IS3"/>
    <property type="match status" value="1"/>
</dbReference>
<dbReference type="EMBL" id="BMIO01000012">
    <property type="protein sequence ID" value="GGD52728.1"/>
    <property type="molecule type" value="Genomic_DNA"/>
</dbReference>
<reference evidence="2 3" key="1">
    <citation type="journal article" date="2014" name="Int. J. Syst. Evol. Microbiol.">
        <title>Complete genome sequence of Corynebacterium casei LMG S-19264T (=DSM 44701T), isolated from a smear-ripened cheese.</title>
        <authorList>
            <consortium name="US DOE Joint Genome Institute (JGI-PGF)"/>
            <person name="Walter F."/>
            <person name="Albersmeier A."/>
            <person name="Kalinowski J."/>
            <person name="Ruckert C."/>
        </authorList>
    </citation>
    <scope>NUCLEOTIDE SEQUENCE [LARGE SCALE GENOMIC DNA]</scope>
    <source>
        <strain evidence="2 3">CGMCC 1.15358</strain>
    </source>
</reference>
<dbReference type="SUPFAM" id="SSF53098">
    <property type="entry name" value="Ribonuclease H-like"/>
    <property type="match status" value="1"/>
</dbReference>
<dbReference type="Pfam" id="PF00665">
    <property type="entry name" value="rve"/>
    <property type="match status" value="1"/>
</dbReference>
<dbReference type="GO" id="GO:0015074">
    <property type="term" value="P:DNA integration"/>
    <property type="evidence" value="ECO:0007669"/>
    <property type="project" value="InterPro"/>
</dbReference>
<dbReference type="PANTHER" id="PTHR46889:SF4">
    <property type="entry name" value="TRANSPOSASE INSO FOR INSERTION SEQUENCE ELEMENT IS911B-RELATED"/>
    <property type="match status" value="1"/>
</dbReference>
<dbReference type="GO" id="GO:0003676">
    <property type="term" value="F:nucleic acid binding"/>
    <property type="evidence" value="ECO:0007669"/>
    <property type="project" value="InterPro"/>
</dbReference>
<keyword evidence="3" id="KW-1185">Reference proteome</keyword>
<dbReference type="InterPro" id="IPR048020">
    <property type="entry name" value="Transpos_IS3"/>
</dbReference>
<dbReference type="InterPro" id="IPR001584">
    <property type="entry name" value="Integrase_cat-core"/>
</dbReference>
<dbReference type="Proteomes" id="UP000598997">
    <property type="component" value="Unassembled WGS sequence"/>
</dbReference>
<organism evidence="2 3">
    <name type="scientific">Croceicoccus pelagius</name>
    <dbReference type="NCBI Taxonomy" id="1703341"/>
    <lineage>
        <taxon>Bacteria</taxon>
        <taxon>Pseudomonadati</taxon>
        <taxon>Pseudomonadota</taxon>
        <taxon>Alphaproteobacteria</taxon>
        <taxon>Sphingomonadales</taxon>
        <taxon>Erythrobacteraceae</taxon>
        <taxon>Croceicoccus</taxon>
    </lineage>
</organism>
<proteinExistence type="predicted"/>
<sequence>MSVDRRRAMVEPAHHRLSIAAQCRLLRISRSSYYYAPVPETAETLALMTVIDETFMECPWYGSRQMARHLRRTGHEVGRRRARRLMAKMGLTPIYQRPRTSDPHPQHRVYPYLLRKLAIERPNHVWCADVTYTPRRRGFLYLVAIMDWTTRKVLAWRLSNTMDAGFCVAALEEALARFGKPEIFNTDQGSQFTSLAFASVLREAEVRISMDGRGRWTGNVFIERLWRSLKYECVYLHAFEAGSELRAGLGRWITYYNTQRPHSALAGRTPVEAYRRIGQSDHGGHAPQDLMIKQAA</sequence>
<dbReference type="Pfam" id="PF13333">
    <property type="entry name" value="rve_2"/>
    <property type="match status" value="1"/>
</dbReference>
<feature type="domain" description="Integrase catalytic" evidence="1">
    <location>
        <begin position="118"/>
        <end position="278"/>
    </location>
</feature>
<dbReference type="InterPro" id="IPR050900">
    <property type="entry name" value="Transposase_IS3/IS150/IS904"/>
</dbReference>
<dbReference type="InterPro" id="IPR036397">
    <property type="entry name" value="RNaseH_sf"/>
</dbReference>
<evidence type="ECO:0000313" key="3">
    <source>
        <dbReference type="Proteomes" id="UP000598997"/>
    </source>
</evidence>